<protein>
    <recommendedName>
        <fullName evidence="2">DJ-1/PfpI domain-containing protein</fullName>
    </recommendedName>
</protein>
<dbReference type="InterPro" id="IPR052158">
    <property type="entry name" value="INH-QAR"/>
</dbReference>
<feature type="signal peptide" evidence="1">
    <location>
        <begin position="1"/>
        <end position="18"/>
    </location>
</feature>
<dbReference type="InParanoid" id="G4TPD8"/>
<dbReference type="Gene3D" id="3.40.50.880">
    <property type="match status" value="1"/>
</dbReference>
<dbReference type="STRING" id="1109443.G4TPD8"/>
<dbReference type="AlphaFoldDB" id="G4TPD8"/>
<evidence type="ECO:0000313" key="3">
    <source>
        <dbReference type="EMBL" id="CCA73181.1"/>
    </source>
</evidence>
<dbReference type="CDD" id="cd03139">
    <property type="entry name" value="GATase1_PfpI_2"/>
    <property type="match status" value="1"/>
</dbReference>
<dbReference type="EMBL" id="CAFZ01000207">
    <property type="protein sequence ID" value="CCA73181.1"/>
    <property type="molecule type" value="Genomic_DNA"/>
</dbReference>
<keyword evidence="1" id="KW-0732">Signal</keyword>
<evidence type="ECO:0000259" key="2">
    <source>
        <dbReference type="Pfam" id="PF01965"/>
    </source>
</evidence>
<dbReference type="eggNOG" id="ENOG502S3AM">
    <property type="taxonomic scope" value="Eukaryota"/>
</dbReference>
<feature type="domain" description="DJ-1/PfpI" evidence="2">
    <location>
        <begin position="98"/>
        <end position="211"/>
    </location>
</feature>
<comment type="caution">
    <text evidence="3">The sequence shown here is derived from an EMBL/GenBank/DDBJ whole genome shotgun (WGS) entry which is preliminary data.</text>
</comment>
<evidence type="ECO:0000313" key="4">
    <source>
        <dbReference type="Proteomes" id="UP000007148"/>
    </source>
</evidence>
<dbReference type="Pfam" id="PF01965">
    <property type="entry name" value="DJ-1_PfpI"/>
    <property type="match status" value="1"/>
</dbReference>
<accession>G4TPD8</accession>
<dbReference type="OMA" id="MEYEWHE"/>
<dbReference type="OrthoDB" id="543156at2759"/>
<keyword evidence="4" id="KW-1185">Reference proteome</keyword>
<reference evidence="3 4" key="1">
    <citation type="journal article" date="2011" name="PLoS Pathog.">
        <title>Endophytic Life Strategies Decoded by Genome and Transcriptome Analyses of the Mutualistic Root Symbiont Piriformospora indica.</title>
        <authorList>
            <person name="Zuccaro A."/>
            <person name="Lahrmann U."/>
            <person name="Guldener U."/>
            <person name="Langen G."/>
            <person name="Pfiffi S."/>
            <person name="Biedenkopf D."/>
            <person name="Wong P."/>
            <person name="Samans B."/>
            <person name="Grimm C."/>
            <person name="Basiewicz M."/>
            <person name="Murat C."/>
            <person name="Martin F."/>
            <person name="Kogel K.H."/>
        </authorList>
    </citation>
    <scope>NUCLEOTIDE SEQUENCE [LARGE SCALE GENOMIC DNA]</scope>
    <source>
        <strain evidence="3 4">DSM 11827</strain>
    </source>
</reference>
<evidence type="ECO:0000256" key="1">
    <source>
        <dbReference type="SAM" id="SignalP"/>
    </source>
</evidence>
<dbReference type="PANTHER" id="PTHR43130">
    <property type="entry name" value="ARAC-FAMILY TRANSCRIPTIONAL REGULATOR"/>
    <property type="match status" value="1"/>
</dbReference>
<dbReference type="InterPro" id="IPR029062">
    <property type="entry name" value="Class_I_gatase-like"/>
</dbReference>
<feature type="chain" id="PRO_5003469299" description="DJ-1/PfpI domain-containing protein" evidence="1">
    <location>
        <begin position="19"/>
        <end position="249"/>
    </location>
</feature>
<gene>
    <name evidence="3" type="ORF">PIIN_07135</name>
</gene>
<dbReference type="Proteomes" id="UP000007148">
    <property type="component" value="Unassembled WGS sequence"/>
</dbReference>
<dbReference type="InterPro" id="IPR002818">
    <property type="entry name" value="DJ-1/PfpI"/>
</dbReference>
<dbReference type="PANTHER" id="PTHR43130:SF15">
    <property type="entry name" value="THIJ_PFPI FAMILY PROTEIN (AFU_ORTHOLOGUE AFUA_5G14240)"/>
    <property type="match status" value="1"/>
</dbReference>
<dbReference type="SUPFAM" id="SSF52317">
    <property type="entry name" value="Class I glutamine amidotransferase-like"/>
    <property type="match status" value="1"/>
</dbReference>
<dbReference type="HOGENOM" id="CLU_000445_44_8_1"/>
<proteinExistence type="predicted"/>
<name>G4TPD8_SERID</name>
<organism evidence="3 4">
    <name type="scientific">Serendipita indica (strain DSM 11827)</name>
    <name type="common">Root endophyte fungus</name>
    <name type="synonym">Piriformospora indica</name>
    <dbReference type="NCBI Taxonomy" id="1109443"/>
    <lineage>
        <taxon>Eukaryota</taxon>
        <taxon>Fungi</taxon>
        <taxon>Dikarya</taxon>
        <taxon>Basidiomycota</taxon>
        <taxon>Agaricomycotina</taxon>
        <taxon>Agaricomycetes</taxon>
        <taxon>Sebacinales</taxon>
        <taxon>Serendipitaceae</taxon>
        <taxon>Serendipita</taxon>
    </lineage>
</organism>
<sequence length="249" mass="27005">MHSLNLIGLLTLLATAFATPESHPPGPPHPPPPQRPIPLRWGILGFPKFVGLDAYGPIEMLNIVKTLTPNMTLAIIAETMDPIPTHVLGDLGGPITLMKPTHTIYDKTPLDVLLIPGGPGSRIAYNNTNLINYVKNVYPSLQYILSTCTGAQILAKAGILDGKRATTAKFSWNEMVKSGPKVPCARWVKDGNIWTSSGVSAGIDLTYAFVAEAMRNETLAERAANIIEIEIHKDSSWDPFCAIWNVTST</sequence>